<reference evidence="7" key="1">
    <citation type="journal article" date="2008" name="J. Bacteriol.">
        <title>Genome sequence of the fish pathogen Renibacterium salmoninarum suggests reductive evolution away from an environmental Arthrobacter ancestor.</title>
        <authorList>
            <person name="Wiens G.D."/>
            <person name="Rockey D.D."/>
            <person name="Wu Z."/>
            <person name="Chang J."/>
            <person name="Levy R."/>
            <person name="Crane S."/>
            <person name="Chen D.S."/>
            <person name="Capri G.R."/>
            <person name="Burnett J.R."/>
            <person name="Sudheesh P.S."/>
            <person name="Schipma M.J."/>
            <person name="Burd H."/>
            <person name="Bhattacharyya A."/>
            <person name="Rhodes L.D."/>
            <person name="Kaul R."/>
            <person name="Strom M.S."/>
        </authorList>
    </citation>
    <scope>NUCLEOTIDE SEQUENCE [LARGE SCALE GENOMIC DNA]</scope>
    <source>
        <strain evidence="7">ATCC 33209 / DSM 20767 / JCM 11484 / NBRC 15589 / NCIMB 2235</strain>
    </source>
</reference>
<keyword evidence="2" id="KW-0805">Transcription regulation</keyword>
<protein>
    <submittedName>
        <fullName evidence="6">Transcriptional regulator, LysR family</fullName>
    </submittedName>
</protein>
<dbReference type="PROSITE" id="PS50931">
    <property type="entry name" value="HTH_LYSR"/>
    <property type="match status" value="1"/>
</dbReference>
<sequence>MAVTIAQLRAFTAVLKHNSFSIAANTLGISQSAVSHAVSSLEREVGGQVFDRANGVIPTVLGSLLIVRARTVLAAVDALEASVRDHSGVHSGMVRLAAVPTACQGLLPGLLQLWAARLPEVDVQVYEGDDEELSDWLETGLVDAAILVDPSESHKASRLLATDDFQALIRKDHPLAQEARITLAELLEDGLISSTGGCEMQVRRIHELAGIHYTATQRVRELATF</sequence>
<organism evidence="6 7">
    <name type="scientific">Renibacterium salmoninarum (strain ATCC 33209 / DSM 20767 / JCM 11484 / NBRC 15589 / NCIMB 2235)</name>
    <dbReference type="NCBI Taxonomy" id="288705"/>
    <lineage>
        <taxon>Bacteria</taxon>
        <taxon>Bacillati</taxon>
        <taxon>Actinomycetota</taxon>
        <taxon>Actinomycetes</taxon>
        <taxon>Micrococcales</taxon>
        <taxon>Micrococcaceae</taxon>
        <taxon>Renibacterium</taxon>
    </lineage>
</organism>
<evidence type="ECO:0000313" key="6">
    <source>
        <dbReference type="EMBL" id="ABY22635.1"/>
    </source>
</evidence>
<evidence type="ECO:0000259" key="5">
    <source>
        <dbReference type="PROSITE" id="PS50931"/>
    </source>
</evidence>
<keyword evidence="3" id="KW-0238">DNA-binding</keyword>
<keyword evidence="4" id="KW-0804">Transcription</keyword>
<dbReference type="InterPro" id="IPR050950">
    <property type="entry name" value="HTH-type_LysR_regulators"/>
</dbReference>
<evidence type="ECO:0000256" key="4">
    <source>
        <dbReference type="ARBA" id="ARBA00023163"/>
    </source>
</evidence>
<dbReference type="CDD" id="cd05466">
    <property type="entry name" value="PBP2_LTTR_substrate"/>
    <property type="match status" value="1"/>
</dbReference>
<dbReference type="EMBL" id="CP000910">
    <property type="protein sequence ID" value="ABY22635.1"/>
    <property type="molecule type" value="Genomic_DNA"/>
</dbReference>
<dbReference type="eggNOG" id="COG0583">
    <property type="taxonomic scope" value="Bacteria"/>
</dbReference>
<proteinExistence type="inferred from homology"/>
<dbReference type="GO" id="GO:0003700">
    <property type="term" value="F:DNA-binding transcription factor activity"/>
    <property type="evidence" value="ECO:0007669"/>
    <property type="project" value="InterPro"/>
</dbReference>
<evidence type="ECO:0000256" key="3">
    <source>
        <dbReference type="ARBA" id="ARBA00023125"/>
    </source>
</evidence>
<dbReference type="PANTHER" id="PTHR30419">
    <property type="entry name" value="HTH-TYPE TRANSCRIPTIONAL REGULATOR YBHD"/>
    <property type="match status" value="1"/>
</dbReference>
<feature type="domain" description="HTH lysR-type" evidence="5">
    <location>
        <begin position="3"/>
        <end position="59"/>
    </location>
</feature>
<dbReference type="InterPro" id="IPR036390">
    <property type="entry name" value="WH_DNA-bd_sf"/>
</dbReference>
<dbReference type="HOGENOM" id="CLU_039613_6_0_11"/>
<dbReference type="Pfam" id="PF03466">
    <property type="entry name" value="LysR_substrate"/>
    <property type="match status" value="1"/>
</dbReference>
<dbReference type="STRING" id="288705.RSal33209_0892"/>
<accession>A9WQN6</accession>
<dbReference type="GO" id="GO:0005829">
    <property type="term" value="C:cytosol"/>
    <property type="evidence" value="ECO:0007669"/>
    <property type="project" value="TreeGrafter"/>
</dbReference>
<dbReference type="InterPro" id="IPR036388">
    <property type="entry name" value="WH-like_DNA-bd_sf"/>
</dbReference>
<dbReference type="InterPro" id="IPR005119">
    <property type="entry name" value="LysR_subst-bd"/>
</dbReference>
<dbReference type="InterPro" id="IPR000847">
    <property type="entry name" value="LysR_HTH_N"/>
</dbReference>
<dbReference type="RefSeq" id="WP_012244330.1">
    <property type="nucleotide sequence ID" value="NC_010168.1"/>
</dbReference>
<evidence type="ECO:0000256" key="2">
    <source>
        <dbReference type="ARBA" id="ARBA00023015"/>
    </source>
</evidence>
<gene>
    <name evidence="6" type="ordered locus">RSal33209_0892</name>
</gene>
<comment type="similarity">
    <text evidence="1">Belongs to the LysR transcriptional regulatory family.</text>
</comment>
<evidence type="ECO:0000256" key="1">
    <source>
        <dbReference type="ARBA" id="ARBA00009437"/>
    </source>
</evidence>
<name>A9WQN6_RENSM</name>
<dbReference type="Gene3D" id="3.40.190.10">
    <property type="entry name" value="Periplasmic binding protein-like II"/>
    <property type="match status" value="1"/>
</dbReference>
<dbReference type="GO" id="GO:0003677">
    <property type="term" value="F:DNA binding"/>
    <property type="evidence" value="ECO:0007669"/>
    <property type="project" value="UniProtKB-KW"/>
</dbReference>
<keyword evidence="7" id="KW-1185">Reference proteome</keyword>
<dbReference type="AlphaFoldDB" id="A9WQN6"/>
<dbReference type="KEGG" id="rsa:RSal33209_0892"/>
<dbReference type="Gene3D" id="1.10.10.10">
    <property type="entry name" value="Winged helix-like DNA-binding domain superfamily/Winged helix DNA-binding domain"/>
    <property type="match status" value="1"/>
</dbReference>
<dbReference type="SUPFAM" id="SSF46785">
    <property type="entry name" value="Winged helix' DNA-binding domain"/>
    <property type="match status" value="1"/>
</dbReference>
<dbReference type="Proteomes" id="UP000002007">
    <property type="component" value="Chromosome"/>
</dbReference>
<evidence type="ECO:0000313" key="7">
    <source>
        <dbReference type="Proteomes" id="UP000002007"/>
    </source>
</evidence>
<dbReference type="PRINTS" id="PR00039">
    <property type="entry name" value="HTHLYSR"/>
</dbReference>
<dbReference type="SUPFAM" id="SSF53850">
    <property type="entry name" value="Periplasmic binding protein-like II"/>
    <property type="match status" value="1"/>
</dbReference>
<dbReference type="Pfam" id="PF00126">
    <property type="entry name" value="HTH_1"/>
    <property type="match status" value="1"/>
</dbReference>